<reference evidence="1 2" key="1">
    <citation type="submission" date="2022-12" db="EMBL/GenBank/DDBJ databases">
        <title>Chromosome-level genome of Tegillarca granosa.</title>
        <authorList>
            <person name="Kim J."/>
        </authorList>
    </citation>
    <scope>NUCLEOTIDE SEQUENCE [LARGE SCALE GENOMIC DNA]</scope>
    <source>
        <strain evidence="1">Teg-2019</strain>
        <tissue evidence="1">Adductor muscle</tissue>
    </source>
</reference>
<dbReference type="Gene3D" id="1.10.3210.10">
    <property type="entry name" value="Hypothetical protein af1432"/>
    <property type="match status" value="1"/>
</dbReference>
<dbReference type="PANTHER" id="PTHR11373">
    <property type="entry name" value="DEOXYNUCLEOSIDE TRIPHOSPHATE TRIPHOSPHOHYDROLASE"/>
    <property type="match status" value="1"/>
</dbReference>
<name>A0ABQ9EPS5_TEGGR</name>
<comment type="caution">
    <text evidence="1">The sequence shown here is derived from an EMBL/GenBank/DDBJ whole genome shotgun (WGS) entry which is preliminary data.</text>
</comment>
<dbReference type="PANTHER" id="PTHR11373:SF4">
    <property type="entry name" value="DEOXYNUCLEOSIDE TRIPHOSPHATE TRIPHOSPHOHYDROLASE SAMHD1"/>
    <property type="match status" value="1"/>
</dbReference>
<dbReference type="Proteomes" id="UP001217089">
    <property type="component" value="Unassembled WGS sequence"/>
</dbReference>
<sequence>MTKGLLLRVKSSVITGFYIWQWRQMYNAQQRDCVEILIVNNKNNGVDVDKWDYFIRDSHACGFPSNFDKERAVSVLRVRPYETDIGIQANVLAFPLKDQINLYNMFSLRFTLHSKVYQHIVVKSVEEIFILN</sequence>
<protein>
    <submittedName>
        <fullName evidence="1">Uncharacterized protein</fullName>
    </submittedName>
</protein>
<proteinExistence type="predicted"/>
<evidence type="ECO:0000313" key="1">
    <source>
        <dbReference type="EMBL" id="KAJ8307004.1"/>
    </source>
</evidence>
<dbReference type="InterPro" id="IPR050135">
    <property type="entry name" value="dGTPase-like"/>
</dbReference>
<dbReference type="EMBL" id="JARBDR010000793">
    <property type="protein sequence ID" value="KAJ8307004.1"/>
    <property type="molecule type" value="Genomic_DNA"/>
</dbReference>
<keyword evidence="2" id="KW-1185">Reference proteome</keyword>
<gene>
    <name evidence="1" type="ORF">KUTeg_015088</name>
</gene>
<organism evidence="1 2">
    <name type="scientific">Tegillarca granosa</name>
    <name type="common">Malaysian cockle</name>
    <name type="synonym">Anadara granosa</name>
    <dbReference type="NCBI Taxonomy" id="220873"/>
    <lineage>
        <taxon>Eukaryota</taxon>
        <taxon>Metazoa</taxon>
        <taxon>Spiralia</taxon>
        <taxon>Lophotrochozoa</taxon>
        <taxon>Mollusca</taxon>
        <taxon>Bivalvia</taxon>
        <taxon>Autobranchia</taxon>
        <taxon>Pteriomorphia</taxon>
        <taxon>Arcoida</taxon>
        <taxon>Arcoidea</taxon>
        <taxon>Arcidae</taxon>
        <taxon>Tegillarca</taxon>
    </lineage>
</organism>
<accession>A0ABQ9EPS5</accession>
<evidence type="ECO:0000313" key="2">
    <source>
        <dbReference type="Proteomes" id="UP001217089"/>
    </source>
</evidence>
<dbReference type="SUPFAM" id="SSF109604">
    <property type="entry name" value="HD-domain/PDEase-like"/>
    <property type="match status" value="1"/>
</dbReference>